<keyword evidence="3" id="KW-0378">Hydrolase</keyword>
<proteinExistence type="inferred from homology"/>
<gene>
    <name evidence="6" type="primary">LOC136078332</name>
</gene>
<dbReference type="PANTHER" id="PTHR34718:SF2">
    <property type="entry name" value="PHD-TYPE DOMAIN-CONTAINING PROTEIN"/>
    <property type="match status" value="1"/>
</dbReference>
<dbReference type="Gene3D" id="3.40.395.10">
    <property type="entry name" value="Adenoviral Proteinase, Chain A"/>
    <property type="match status" value="1"/>
</dbReference>
<accession>A0ABM4BLR6</accession>
<dbReference type="Pfam" id="PF02902">
    <property type="entry name" value="Peptidase_C48"/>
    <property type="match status" value="1"/>
</dbReference>
<keyword evidence="5" id="KW-1185">Reference proteome</keyword>
<organism evidence="5 6">
    <name type="scientific">Hydra vulgaris</name>
    <name type="common">Hydra</name>
    <name type="synonym">Hydra attenuata</name>
    <dbReference type="NCBI Taxonomy" id="6087"/>
    <lineage>
        <taxon>Eukaryota</taxon>
        <taxon>Metazoa</taxon>
        <taxon>Cnidaria</taxon>
        <taxon>Hydrozoa</taxon>
        <taxon>Hydroidolina</taxon>
        <taxon>Anthoathecata</taxon>
        <taxon>Aplanulata</taxon>
        <taxon>Hydridae</taxon>
        <taxon>Hydra</taxon>
    </lineage>
</organism>
<evidence type="ECO:0000313" key="6">
    <source>
        <dbReference type="RefSeq" id="XP_065650019.1"/>
    </source>
</evidence>
<evidence type="ECO:0000256" key="1">
    <source>
        <dbReference type="ARBA" id="ARBA00005234"/>
    </source>
</evidence>
<keyword evidence="2" id="KW-0645">Protease</keyword>
<reference evidence="6" key="1">
    <citation type="submission" date="2025-08" db="UniProtKB">
        <authorList>
            <consortium name="RefSeq"/>
        </authorList>
    </citation>
    <scope>IDENTIFICATION</scope>
</reference>
<sequence length="314" mass="35983">MTKRFGNKYDICKAATDISVMAKKSMKDTLNVSEVTNDLIDFDNCDTFTVSNDAIEIKHLSTDDSNHSYDANIIEDKKQLEKISRRIQSLKSSLIGSREQYDISNGQMLNDKVIHFCQQLMSLQLNIDVGLQDPIKGQVLSFHIYTSTPFVQILHDGNLHWICVTTYDCKPGEIYIFDSLFHGSVSMQTKRQICAILHCQQKNLVLKVLPVQQQTNGVDCGIYAVAWARQILETKGVPSTNMMFEQSEMRSHLLKCISNNRMDIFPATAKPLLFRRCVAKIFRVPLHCSCRMFWLPGDEDIFNRYIFTITNEFS</sequence>
<evidence type="ECO:0000313" key="5">
    <source>
        <dbReference type="Proteomes" id="UP001652625"/>
    </source>
</evidence>
<dbReference type="InterPro" id="IPR003653">
    <property type="entry name" value="Peptidase_C48_C"/>
</dbReference>
<dbReference type="RefSeq" id="XP_065650019.1">
    <property type="nucleotide sequence ID" value="XM_065793947.1"/>
</dbReference>
<evidence type="ECO:0000259" key="4">
    <source>
        <dbReference type="Pfam" id="PF02902"/>
    </source>
</evidence>
<feature type="domain" description="Ubiquitin-like protease family profile" evidence="4">
    <location>
        <begin position="153"/>
        <end position="248"/>
    </location>
</feature>
<evidence type="ECO:0000256" key="2">
    <source>
        <dbReference type="ARBA" id="ARBA00022670"/>
    </source>
</evidence>
<dbReference type="SUPFAM" id="SSF54001">
    <property type="entry name" value="Cysteine proteinases"/>
    <property type="match status" value="1"/>
</dbReference>
<dbReference type="Proteomes" id="UP001652625">
    <property type="component" value="Chromosome 03"/>
</dbReference>
<name>A0ABM4BLR6_HYDVU</name>
<dbReference type="InterPro" id="IPR038765">
    <property type="entry name" value="Papain-like_cys_pep_sf"/>
</dbReference>
<dbReference type="PANTHER" id="PTHR34718">
    <property type="entry name" value="PHD-TYPE DOMAIN-CONTAINING PROTEIN"/>
    <property type="match status" value="1"/>
</dbReference>
<comment type="similarity">
    <text evidence="1">Belongs to the peptidase C48 family.</text>
</comment>
<protein>
    <submittedName>
        <fullName evidence="6">Uncharacterized protein LOC136078332 isoform X1</fullName>
    </submittedName>
</protein>
<dbReference type="GeneID" id="136078332"/>
<evidence type="ECO:0000256" key="3">
    <source>
        <dbReference type="ARBA" id="ARBA00022801"/>
    </source>
</evidence>